<dbReference type="InterPro" id="IPR036770">
    <property type="entry name" value="Ankyrin_rpt-contain_sf"/>
</dbReference>
<dbReference type="SUPFAM" id="SSF53167">
    <property type="entry name" value="Purine and uridine phosphorylases"/>
    <property type="match status" value="1"/>
</dbReference>
<evidence type="ECO:0000313" key="5">
    <source>
        <dbReference type="EMBL" id="KAH7041469.1"/>
    </source>
</evidence>
<feature type="repeat" description="ANK" evidence="2">
    <location>
        <begin position="1011"/>
        <end position="1043"/>
    </location>
</feature>
<keyword evidence="1" id="KW-0677">Repeat</keyword>
<keyword evidence="6" id="KW-1185">Reference proteome</keyword>
<sequence length="1170" mass="130705">MLSNPSEDLGDIATSHATAEDDLNPVNPIFCSPTPHCPLRLCASRKLHDCREITVANVVHGIAYTAGREDAREPQIFEFVQELSAIFVEFVAAQALLDEVHETLPNEPSDNNKYVLGRMGRFNVAIACLGPMGMNSAAAVSNNMVRTFPSMRLQLVVGVAGGVPTLKNDIRLGDVVFGSKVVQYDLGKTVRNEEFQSTATVYTPPNRIQIVLNALRAEYALRGNQVSAMLDDMLDRNPRMAKYATCNHLDDDLYENDYEHPDDRVDRTPRIHFGAITSGNRVVKNALRRDELGQRYNALCLEMEGAALQGNDLPFLVIRGICDYADSHKNKQWQPYAAAVAAACAKEFVSFLQPDLNSKPKQSPALSQCLPETNLDEQKKKLQKLMKSLSFEQIDARQANIKIAHARTCKWLLEKKEFQEWLYDDSLDRGRRLLWIKGKPGAGKSTIMKFALNHFYQQKNKKQQVVISFFFNARGDQMEKTVQGMYQSLVLQLLTQRPHLRSILESMQTRGTPTTWTVVVLQQLLCQAIQMLEQDTLVCFIDALDECHPDEIRDMVHFFEDLGNIDINPGLVLHVCFASRHYPHITVRGALELILDGQEGHEQDISDYIKDKLNIGTGKTVQDISSQIQAKAGSVFMWVVLVVKILNEQSDSGLHPAALRKELDRIPQDLHALFRDILQRDTKNRSNLLLCIQWVLFAQRPLTPEETYLAIHSGLGATDIISSKWDTEEITQERLRLFLLSSSKGLVEITKTAKPTVQFIHESVSDFLREGDGLRDVWPDIGPRFEALSHDALKSCCLHYLISVHKTSVLSKYSMRLHRIFRKWLTERHPLISYAVDNVLWHAEQAQSSGLTQNDFVRSFRKQVQRWKELCNATTEEYQIRQYFSDVSLLYLFAERDLANLVGLLPYRSSCLIAEQARYGSPLLAALATQSFQVVRLFLDAFRASGRTPLSLAAEIGNLLIAHLLIESGATLDLADHNGRTPLSFAVARGVSSIARLLIESGARLDLADHNGRTPLSLAAGSGDSLIMQHLIEGGASLDLADHNGRTPLSFAAEIVDVGIVQLLLRYGVLDLENVILKTLLEHGATVDARSHEGRTPLSILARCCHSSDLSIVEAMIEHGAAVDSQDAENMTPLDYAAANSNVAGLRDRLLSIVAEVAARRSKCSENQGQ</sequence>
<feature type="repeat" description="ANK" evidence="2">
    <location>
        <begin position="1093"/>
        <end position="1128"/>
    </location>
</feature>
<dbReference type="Gene3D" id="3.40.50.1580">
    <property type="entry name" value="Nucleoside phosphorylase domain"/>
    <property type="match status" value="1"/>
</dbReference>
<name>A0A9P8YLZ2_9PEZI</name>
<feature type="repeat" description="ANK" evidence="2">
    <location>
        <begin position="945"/>
        <end position="977"/>
    </location>
</feature>
<dbReference type="PANTHER" id="PTHR10039:SF5">
    <property type="entry name" value="NACHT DOMAIN-CONTAINING PROTEIN"/>
    <property type="match status" value="1"/>
</dbReference>
<reference evidence="5" key="1">
    <citation type="journal article" date="2021" name="Nat. Commun.">
        <title>Genetic determinants of endophytism in the Arabidopsis root mycobiome.</title>
        <authorList>
            <person name="Mesny F."/>
            <person name="Miyauchi S."/>
            <person name="Thiergart T."/>
            <person name="Pickel B."/>
            <person name="Atanasova L."/>
            <person name="Karlsson M."/>
            <person name="Huettel B."/>
            <person name="Barry K.W."/>
            <person name="Haridas S."/>
            <person name="Chen C."/>
            <person name="Bauer D."/>
            <person name="Andreopoulos W."/>
            <person name="Pangilinan J."/>
            <person name="LaButti K."/>
            <person name="Riley R."/>
            <person name="Lipzen A."/>
            <person name="Clum A."/>
            <person name="Drula E."/>
            <person name="Henrissat B."/>
            <person name="Kohler A."/>
            <person name="Grigoriev I.V."/>
            <person name="Martin F.M."/>
            <person name="Hacquard S."/>
        </authorList>
    </citation>
    <scope>NUCLEOTIDE SEQUENCE</scope>
    <source>
        <strain evidence="5">MPI-CAGE-CH-0230</strain>
    </source>
</reference>
<evidence type="ECO:0000256" key="2">
    <source>
        <dbReference type="PROSITE-ProRule" id="PRU00023"/>
    </source>
</evidence>
<dbReference type="SUPFAM" id="SSF48403">
    <property type="entry name" value="Ankyrin repeat"/>
    <property type="match status" value="1"/>
</dbReference>
<dbReference type="GeneID" id="70189577"/>
<dbReference type="EMBL" id="JAGTJQ010000001">
    <property type="protein sequence ID" value="KAH7041469.1"/>
    <property type="molecule type" value="Genomic_DNA"/>
</dbReference>
<protein>
    <recommendedName>
        <fullName evidence="7">Nucleoside phosphorylase domain-containing protein</fullName>
    </recommendedName>
</protein>
<accession>A0A9P8YLZ2</accession>
<comment type="caution">
    <text evidence="5">The sequence shown here is derived from an EMBL/GenBank/DDBJ whole genome shotgun (WGS) entry which is preliminary data.</text>
</comment>
<dbReference type="InterPro" id="IPR027417">
    <property type="entry name" value="P-loop_NTPase"/>
</dbReference>
<dbReference type="SUPFAM" id="SSF52540">
    <property type="entry name" value="P-loop containing nucleoside triphosphate hydrolases"/>
    <property type="match status" value="1"/>
</dbReference>
<feature type="repeat" description="ANK" evidence="2">
    <location>
        <begin position="978"/>
        <end position="1010"/>
    </location>
</feature>
<gene>
    <name evidence="5" type="ORF">B0I36DRAFT_371660</name>
</gene>
<dbReference type="InterPro" id="IPR056884">
    <property type="entry name" value="NPHP3-like_N"/>
</dbReference>
<dbReference type="SMART" id="SM00248">
    <property type="entry name" value="ANK"/>
    <property type="match status" value="6"/>
</dbReference>
<evidence type="ECO:0000259" key="4">
    <source>
        <dbReference type="Pfam" id="PF24883"/>
    </source>
</evidence>
<dbReference type="Pfam" id="PF12796">
    <property type="entry name" value="Ank_2"/>
    <property type="match status" value="2"/>
</dbReference>
<dbReference type="Pfam" id="PF24883">
    <property type="entry name" value="NPHP3_N"/>
    <property type="match status" value="1"/>
</dbReference>
<evidence type="ECO:0000259" key="3">
    <source>
        <dbReference type="Pfam" id="PF01048"/>
    </source>
</evidence>
<dbReference type="Gene3D" id="3.40.50.300">
    <property type="entry name" value="P-loop containing nucleotide triphosphate hydrolases"/>
    <property type="match status" value="1"/>
</dbReference>
<dbReference type="PANTHER" id="PTHR10039">
    <property type="entry name" value="AMELOGENIN"/>
    <property type="match status" value="1"/>
</dbReference>
<dbReference type="InterPro" id="IPR000845">
    <property type="entry name" value="Nucleoside_phosphorylase_d"/>
</dbReference>
<evidence type="ECO:0000313" key="6">
    <source>
        <dbReference type="Proteomes" id="UP000756346"/>
    </source>
</evidence>
<dbReference type="OrthoDB" id="194358at2759"/>
<dbReference type="PROSITE" id="PS50088">
    <property type="entry name" value="ANK_REPEAT"/>
    <property type="match status" value="5"/>
</dbReference>
<dbReference type="Proteomes" id="UP000756346">
    <property type="component" value="Unassembled WGS sequence"/>
</dbReference>
<evidence type="ECO:0000256" key="1">
    <source>
        <dbReference type="ARBA" id="ARBA00022737"/>
    </source>
</evidence>
<dbReference type="Pfam" id="PF01048">
    <property type="entry name" value="PNP_UDP_1"/>
    <property type="match status" value="1"/>
</dbReference>
<dbReference type="PROSITE" id="PS50297">
    <property type="entry name" value="ANK_REP_REGION"/>
    <property type="match status" value="4"/>
</dbReference>
<dbReference type="Gene3D" id="1.25.40.20">
    <property type="entry name" value="Ankyrin repeat-containing domain"/>
    <property type="match status" value="2"/>
</dbReference>
<feature type="domain" description="Nucleoside phosphorylase" evidence="3">
    <location>
        <begin position="101"/>
        <end position="349"/>
    </location>
</feature>
<organism evidence="5 6">
    <name type="scientific">Microdochium trichocladiopsis</name>
    <dbReference type="NCBI Taxonomy" id="1682393"/>
    <lineage>
        <taxon>Eukaryota</taxon>
        <taxon>Fungi</taxon>
        <taxon>Dikarya</taxon>
        <taxon>Ascomycota</taxon>
        <taxon>Pezizomycotina</taxon>
        <taxon>Sordariomycetes</taxon>
        <taxon>Xylariomycetidae</taxon>
        <taxon>Xylariales</taxon>
        <taxon>Microdochiaceae</taxon>
        <taxon>Microdochium</taxon>
    </lineage>
</organism>
<dbReference type="AlphaFoldDB" id="A0A9P8YLZ2"/>
<dbReference type="InterPro" id="IPR002110">
    <property type="entry name" value="Ankyrin_rpt"/>
</dbReference>
<dbReference type="GO" id="GO:0009116">
    <property type="term" value="P:nucleoside metabolic process"/>
    <property type="evidence" value="ECO:0007669"/>
    <property type="project" value="InterPro"/>
</dbReference>
<feature type="repeat" description="ANK" evidence="2">
    <location>
        <begin position="1044"/>
        <end position="1069"/>
    </location>
</feature>
<evidence type="ECO:0008006" key="7">
    <source>
        <dbReference type="Google" id="ProtNLM"/>
    </source>
</evidence>
<keyword evidence="2" id="KW-0040">ANK repeat</keyword>
<dbReference type="RefSeq" id="XP_046019524.1">
    <property type="nucleotide sequence ID" value="XM_046160031.1"/>
</dbReference>
<proteinExistence type="predicted"/>
<dbReference type="GO" id="GO:0003824">
    <property type="term" value="F:catalytic activity"/>
    <property type="evidence" value="ECO:0007669"/>
    <property type="project" value="InterPro"/>
</dbReference>
<feature type="domain" description="Nephrocystin 3-like N-terminal" evidence="4">
    <location>
        <begin position="408"/>
        <end position="580"/>
    </location>
</feature>
<dbReference type="InterPro" id="IPR035994">
    <property type="entry name" value="Nucleoside_phosphorylase_sf"/>
</dbReference>